<dbReference type="Gene3D" id="1.25.20.10">
    <property type="entry name" value="Bacterial muramidases"/>
    <property type="match status" value="1"/>
</dbReference>
<dbReference type="InterPro" id="IPR008939">
    <property type="entry name" value="Lytic_TGlycosylase_superhlx_U"/>
</dbReference>
<dbReference type="GO" id="GO:0042597">
    <property type="term" value="C:periplasmic space"/>
    <property type="evidence" value="ECO:0007669"/>
    <property type="project" value="InterPro"/>
</dbReference>
<evidence type="ECO:0000256" key="1">
    <source>
        <dbReference type="ARBA" id="ARBA00022729"/>
    </source>
</evidence>
<dbReference type="CDD" id="cd13401">
    <property type="entry name" value="Slt70-like"/>
    <property type="match status" value="1"/>
</dbReference>
<evidence type="ECO:0000259" key="3">
    <source>
        <dbReference type="Pfam" id="PF01464"/>
    </source>
</evidence>
<sequence>MMRNDMADLGEGCQMRSRWAAKLTALTFLAGLATGIASTGGRAAPPPKAKPQITPASTAGAIPAPKPKPGAAPLAVSVAKRTPPGVNAPPAAATAPKPFRSRAGAPTRKPKVAETAALRNLKDLNGFIAVIDHARAGRFNAAYAGLTPAMGPVAGDLVSWLYFRDGGAREDPKRIQSFLTARKTWPNSSLMRNSIEAAILLGYGGRDFARDYFAKTKPRSGAGMIARGALALEDRNAKEARKWFARAWRQKPLNASIERRVLSLCRNCITASDEKARLDTMMYNGSTKTALRAAGRLGRDKVRLVEARIAANKGLRKTAAAIKRVPAALRSDLGLRYSQIRYLRRKASYGDARKLMLGAPVDHKKLVAPGSWWTERRILARQALGNDTPEGVKPQDAYRLAAAHGYSKGNNFAEGEFLAGWIALRYLNDPKTALVHFKRLRAGVRLATSVSRAEYWLGRTRSALGDEAAAREHYQAAAEKSRRFYGQLAREMLGGVSVLLELPADARITAEDRARFAARPMVQAARLLGAANATDLAGRFVSALSYRIRAPGEYALLARLAEGLSLPHVAVRVGKVALSRDVPLLAAAFPLDNFPMPAGASVEAALLGGLARQESEFNWRASSRVGARGLMQIMPGTAKDIAKNHNLPLSLKRLVEDPIYNVTMGEAYLGELIERFEGSYILAIAGYNAGPGRVGQWLKRYGDPRTAAIDPLDWIENIPFNETRAYVQRVLENLQIYRARIAGQPQPIQLTADMTRGSKAFRRASLSQ</sequence>
<feature type="region of interest" description="Disordered" evidence="2">
    <location>
        <begin position="39"/>
        <end position="110"/>
    </location>
</feature>
<dbReference type="AlphaFoldDB" id="A0A3B0T3P7"/>
<dbReference type="EMBL" id="UOEM01000048">
    <property type="protein sequence ID" value="VAW12568.1"/>
    <property type="molecule type" value="Genomic_DNA"/>
</dbReference>
<keyword evidence="4" id="KW-0378">Hydrolase</keyword>
<organism evidence="4">
    <name type="scientific">hydrothermal vent metagenome</name>
    <dbReference type="NCBI Taxonomy" id="652676"/>
    <lineage>
        <taxon>unclassified sequences</taxon>
        <taxon>metagenomes</taxon>
        <taxon>ecological metagenomes</taxon>
    </lineage>
</organism>
<dbReference type="PANTHER" id="PTHR37423:SF2">
    <property type="entry name" value="MEMBRANE-BOUND LYTIC MUREIN TRANSGLYCOSYLASE C"/>
    <property type="match status" value="1"/>
</dbReference>
<keyword evidence="4" id="KW-0326">Glycosidase</keyword>
<keyword evidence="1" id="KW-0732">Signal</keyword>
<feature type="compositionally biased region" description="Low complexity" evidence="2">
    <location>
        <begin position="83"/>
        <end position="98"/>
    </location>
</feature>
<name>A0A3B0T3P7_9ZZZZ</name>
<dbReference type="InterPro" id="IPR023346">
    <property type="entry name" value="Lysozyme-like_dom_sf"/>
</dbReference>
<dbReference type="InterPro" id="IPR008258">
    <property type="entry name" value="Transglycosylase_SLT_dom_1"/>
</dbReference>
<feature type="domain" description="Transglycosylase SLT" evidence="3">
    <location>
        <begin position="601"/>
        <end position="705"/>
    </location>
</feature>
<dbReference type="Gene3D" id="1.10.530.10">
    <property type="match status" value="1"/>
</dbReference>
<dbReference type="SUPFAM" id="SSF53955">
    <property type="entry name" value="Lysozyme-like"/>
    <property type="match status" value="1"/>
</dbReference>
<dbReference type="PANTHER" id="PTHR37423">
    <property type="entry name" value="SOLUBLE LYTIC MUREIN TRANSGLYCOSYLASE-RELATED"/>
    <property type="match status" value="1"/>
</dbReference>
<reference evidence="4" key="1">
    <citation type="submission" date="2018-06" db="EMBL/GenBank/DDBJ databases">
        <authorList>
            <person name="Zhirakovskaya E."/>
        </authorList>
    </citation>
    <scope>NUCLEOTIDE SEQUENCE</scope>
</reference>
<dbReference type="GO" id="GO:0004553">
    <property type="term" value="F:hydrolase activity, hydrolyzing O-glycosyl compounds"/>
    <property type="evidence" value="ECO:0007669"/>
    <property type="project" value="InterPro"/>
</dbReference>
<evidence type="ECO:0000313" key="4">
    <source>
        <dbReference type="EMBL" id="VAW12568.1"/>
    </source>
</evidence>
<dbReference type="EC" id="3.2.1.-" evidence="4"/>
<proteinExistence type="predicted"/>
<protein>
    <submittedName>
        <fullName evidence="4">Soluble lytic murein transglycosylase</fullName>
        <ecNumber evidence="4">3.2.1.-</ecNumber>
    </submittedName>
</protein>
<dbReference type="Pfam" id="PF01464">
    <property type="entry name" value="SLT"/>
    <property type="match status" value="1"/>
</dbReference>
<dbReference type="SUPFAM" id="SSF48435">
    <property type="entry name" value="Bacterial muramidases"/>
    <property type="match status" value="1"/>
</dbReference>
<evidence type="ECO:0000256" key="2">
    <source>
        <dbReference type="SAM" id="MobiDB-lite"/>
    </source>
</evidence>
<accession>A0A3B0T3P7</accession>
<gene>
    <name evidence="4" type="ORF">MNBD_ALPHA09-2047</name>
</gene>